<keyword evidence="2" id="KW-0808">Transferase</keyword>
<evidence type="ECO:0000259" key="1">
    <source>
        <dbReference type="PROSITE" id="PS51186"/>
    </source>
</evidence>
<dbReference type="Proteomes" id="UP000198960">
    <property type="component" value="Unassembled WGS sequence"/>
</dbReference>
<protein>
    <submittedName>
        <fullName evidence="2">Acetyltransferase (GNAT) family protein</fullName>
    </submittedName>
</protein>
<dbReference type="PROSITE" id="PS51186">
    <property type="entry name" value="GNAT"/>
    <property type="match status" value="1"/>
</dbReference>
<evidence type="ECO:0000313" key="3">
    <source>
        <dbReference type="Proteomes" id="UP000198960"/>
    </source>
</evidence>
<organism evidence="2 3">
    <name type="scientific">Trujillonella endophytica</name>
    <dbReference type="NCBI Taxonomy" id="673521"/>
    <lineage>
        <taxon>Bacteria</taxon>
        <taxon>Bacillati</taxon>
        <taxon>Actinomycetota</taxon>
        <taxon>Actinomycetes</taxon>
        <taxon>Geodermatophilales</taxon>
        <taxon>Geodermatophilaceae</taxon>
        <taxon>Trujillonella</taxon>
    </lineage>
</organism>
<dbReference type="EMBL" id="FOEE01000002">
    <property type="protein sequence ID" value="SEO56403.1"/>
    <property type="molecule type" value="Genomic_DNA"/>
</dbReference>
<dbReference type="OrthoDB" id="8221829at2"/>
<sequence length="185" mass="19704">MADPTPADVRIEELGPDGDPAVQSFLEKVPRGEYSFLKGDLGDPAVMAIWRSRHGAQTFLAYLDGELAGLLAVIPGLGWSRHVGEFRMVVDPAKRGRGVGAALARRGLMAAVTAGLEKITVEVLAEQEGVAAVFRQLAFIPEALLTDQVRDDDGHLHDLLILAHSVQQAWSALATIGMVESGAEA</sequence>
<accession>A0A1H8QRD0</accession>
<dbReference type="CDD" id="cd04301">
    <property type="entry name" value="NAT_SF"/>
    <property type="match status" value="1"/>
</dbReference>
<dbReference type="GO" id="GO:0016747">
    <property type="term" value="F:acyltransferase activity, transferring groups other than amino-acyl groups"/>
    <property type="evidence" value="ECO:0007669"/>
    <property type="project" value="InterPro"/>
</dbReference>
<reference evidence="3" key="1">
    <citation type="submission" date="2016-10" db="EMBL/GenBank/DDBJ databases">
        <authorList>
            <person name="Varghese N."/>
            <person name="Submissions S."/>
        </authorList>
    </citation>
    <scope>NUCLEOTIDE SEQUENCE [LARGE SCALE GENOMIC DNA]</scope>
    <source>
        <strain evidence="3">DSM 45413</strain>
    </source>
</reference>
<dbReference type="AlphaFoldDB" id="A0A1H8QRD0"/>
<name>A0A1H8QRD0_9ACTN</name>
<dbReference type="RefSeq" id="WP_091940313.1">
    <property type="nucleotide sequence ID" value="NZ_FOEE01000002.1"/>
</dbReference>
<keyword evidence="3" id="KW-1185">Reference proteome</keyword>
<feature type="domain" description="N-acetyltransferase" evidence="1">
    <location>
        <begin position="9"/>
        <end position="167"/>
    </location>
</feature>
<gene>
    <name evidence="2" type="ORF">SAMN05660991_00739</name>
</gene>
<dbReference type="Pfam" id="PF00583">
    <property type="entry name" value="Acetyltransf_1"/>
    <property type="match status" value="1"/>
</dbReference>
<proteinExistence type="predicted"/>
<evidence type="ECO:0000313" key="2">
    <source>
        <dbReference type="EMBL" id="SEO56403.1"/>
    </source>
</evidence>
<dbReference type="InterPro" id="IPR016181">
    <property type="entry name" value="Acyl_CoA_acyltransferase"/>
</dbReference>
<dbReference type="SUPFAM" id="SSF55729">
    <property type="entry name" value="Acyl-CoA N-acyltransferases (Nat)"/>
    <property type="match status" value="1"/>
</dbReference>
<dbReference type="STRING" id="673521.SAMN05660991_00739"/>
<dbReference type="Gene3D" id="3.40.630.30">
    <property type="match status" value="1"/>
</dbReference>
<dbReference type="InterPro" id="IPR000182">
    <property type="entry name" value="GNAT_dom"/>
</dbReference>